<accession>A0A015SSF9</accession>
<protein>
    <submittedName>
        <fullName evidence="1">Uncharacterized protein</fullName>
    </submittedName>
</protein>
<sequence>MNRLLILFFVTERLAEYRWELNGETYSGDVESTGRRSVKWWTCEGN</sequence>
<dbReference type="AlphaFoldDB" id="A0A015SSF9"/>
<organism evidence="1 2">
    <name type="scientific">Bacteroides fragilis str. 3988T(B)14</name>
    <dbReference type="NCBI Taxonomy" id="1339315"/>
    <lineage>
        <taxon>Bacteria</taxon>
        <taxon>Pseudomonadati</taxon>
        <taxon>Bacteroidota</taxon>
        <taxon>Bacteroidia</taxon>
        <taxon>Bacteroidales</taxon>
        <taxon>Bacteroidaceae</taxon>
        <taxon>Bacteroides</taxon>
    </lineage>
</organism>
<gene>
    <name evidence="1" type="ORF">M124_3041</name>
</gene>
<reference evidence="1 2" key="1">
    <citation type="submission" date="2014-02" db="EMBL/GenBank/DDBJ databases">
        <authorList>
            <person name="Sears C."/>
            <person name="Carroll K."/>
            <person name="Sack B.R."/>
            <person name="Qadri F."/>
            <person name="Myers L.L."/>
            <person name="Chung G.-T."/>
            <person name="Escheverria P."/>
            <person name="Fraser C.M."/>
            <person name="Sadzewicz L."/>
            <person name="Shefchek K.A."/>
            <person name="Tallon L."/>
            <person name="Das S.P."/>
            <person name="Daugherty S."/>
            <person name="Mongodin E.F."/>
        </authorList>
    </citation>
    <scope>NUCLEOTIDE SEQUENCE [LARGE SCALE GENOMIC DNA]</scope>
    <source>
        <strain evidence="2">3988T(B)14</strain>
    </source>
</reference>
<dbReference type="Proteomes" id="UP000020529">
    <property type="component" value="Unassembled WGS sequence"/>
</dbReference>
<dbReference type="PATRIC" id="fig|1339315.3.peg.3714"/>
<proteinExistence type="predicted"/>
<comment type="caution">
    <text evidence="1">The sequence shown here is derived from an EMBL/GenBank/DDBJ whole genome shotgun (WGS) entry which is preliminary data.</text>
</comment>
<name>A0A015SSF9_BACFG</name>
<evidence type="ECO:0000313" key="2">
    <source>
        <dbReference type="Proteomes" id="UP000020529"/>
    </source>
</evidence>
<evidence type="ECO:0000313" key="1">
    <source>
        <dbReference type="EMBL" id="EXY73212.1"/>
    </source>
</evidence>
<dbReference type="EMBL" id="JGCY01000371">
    <property type="protein sequence ID" value="EXY73212.1"/>
    <property type="molecule type" value="Genomic_DNA"/>
</dbReference>